<dbReference type="HOGENOM" id="CLU_2133785_0_0_1"/>
<evidence type="ECO:0000256" key="1">
    <source>
        <dbReference type="SAM" id="MobiDB-lite"/>
    </source>
</evidence>
<evidence type="ECO:0000313" key="2">
    <source>
        <dbReference type="EMBL" id="KIK50892.1"/>
    </source>
</evidence>
<dbReference type="AlphaFoldDB" id="A0A0D0BZW3"/>
<protein>
    <submittedName>
        <fullName evidence="2">Uncharacterized protein</fullName>
    </submittedName>
</protein>
<keyword evidence="3" id="KW-1185">Reference proteome</keyword>
<organism evidence="2 3">
    <name type="scientific">Collybiopsis luxurians FD-317 M1</name>
    <dbReference type="NCBI Taxonomy" id="944289"/>
    <lineage>
        <taxon>Eukaryota</taxon>
        <taxon>Fungi</taxon>
        <taxon>Dikarya</taxon>
        <taxon>Basidiomycota</taxon>
        <taxon>Agaricomycotina</taxon>
        <taxon>Agaricomycetes</taxon>
        <taxon>Agaricomycetidae</taxon>
        <taxon>Agaricales</taxon>
        <taxon>Marasmiineae</taxon>
        <taxon>Omphalotaceae</taxon>
        <taxon>Collybiopsis</taxon>
        <taxon>Collybiopsis luxurians</taxon>
    </lineage>
</organism>
<feature type="compositionally biased region" description="Basic residues" evidence="1">
    <location>
        <begin position="1"/>
        <end position="11"/>
    </location>
</feature>
<evidence type="ECO:0000313" key="3">
    <source>
        <dbReference type="Proteomes" id="UP000053593"/>
    </source>
</evidence>
<proteinExistence type="predicted"/>
<feature type="compositionally biased region" description="Low complexity" evidence="1">
    <location>
        <begin position="88"/>
        <end position="102"/>
    </location>
</feature>
<dbReference type="EMBL" id="KN834880">
    <property type="protein sequence ID" value="KIK50892.1"/>
    <property type="molecule type" value="Genomic_DNA"/>
</dbReference>
<feature type="region of interest" description="Disordered" evidence="1">
    <location>
        <begin position="1"/>
        <end position="48"/>
    </location>
</feature>
<name>A0A0D0BZW3_9AGAR</name>
<feature type="region of interest" description="Disordered" evidence="1">
    <location>
        <begin position="88"/>
        <end position="113"/>
    </location>
</feature>
<feature type="compositionally biased region" description="Low complexity" evidence="1">
    <location>
        <begin position="22"/>
        <end position="39"/>
    </location>
</feature>
<gene>
    <name evidence="2" type="ORF">GYMLUDRAFT_50927</name>
</gene>
<sequence length="113" mass="11630">MNRGRGGHFKRKDGTWKPNLHAPTPSATTSRATTPTTSTQGALDAPVPVTISSSPSTLIADLEALTSTIPDLSAMTDEQTNVYLNSLSSSGSASATHSTLTLPGDDVTMETGA</sequence>
<reference evidence="2 3" key="1">
    <citation type="submission" date="2014-04" db="EMBL/GenBank/DDBJ databases">
        <title>Evolutionary Origins and Diversification of the Mycorrhizal Mutualists.</title>
        <authorList>
            <consortium name="DOE Joint Genome Institute"/>
            <consortium name="Mycorrhizal Genomics Consortium"/>
            <person name="Kohler A."/>
            <person name="Kuo A."/>
            <person name="Nagy L.G."/>
            <person name="Floudas D."/>
            <person name="Copeland A."/>
            <person name="Barry K.W."/>
            <person name="Cichocki N."/>
            <person name="Veneault-Fourrey C."/>
            <person name="LaButti K."/>
            <person name="Lindquist E.A."/>
            <person name="Lipzen A."/>
            <person name="Lundell T."/>
            <person name="Morin E."/>
            <person name="Murat C."/>
            <person name="Riley R."/>
            <person name="Ohm R."/>
            <person name="Sun H."/>
            <person name="Tunlid A."/>
            <person name="Henrissat B."/>
            <person name="Grigoriev I.V."/>
            <person name="Hibbett D.S."/>
            <person name="Martin F."/>
        </authorList>
    </citation>
    <scope>NUCLEOTIDE SEQUENCE [LARGE SCALE GENOMIC DNA]</scope>
    <source>
        <strain evidence="2 3">FD-317 M1</strain>
    </source>
</reference>
<dbReference type="Proteomes" id="UP000053593">
    <property type="component" value="Unassembled WGS sequence"/>
</dbReference>
<accession>A0A0D0BZW3</accession>